<proteinExistence type="predicted"/>
<dbReference type="EMBL" id="CACRUV010000048">
    <property type="protein sequence ID" value="VYU69584.1"/>
    <property type="molecule type" value="Genomic_DNA"/>
</dbReference>
<feature type="transmembrane region" description="Helical" evidence="1">
    <location>
        <begin position="13"/>
        <end position="35"/>
    </location>
</feature>
<dbReference type="AlphaFoldDB" id="A0A6N3GY97"/>
<gene>
    <name evidence="2" type="ORF">PMLFYP103_03284</name>
</gene>
<reference evidence="2" key="1">
    <citation type="submission" date="2019-11" db="EMBL/GenBank/DDBJ databases">
        <authorList>
            <person name="Feng L."/>
        </authorList>
    </citation>
    <scope>NUCLEOTIDE SEQUENCE</scope>
    <source>
        <strain evidence="2">PmerdaeLFYP103</strain>
    </source>
</reference>
<keyword evidence="1" id="KW-1133">Transmembrane helix</keyword>
<evidence type="ECO:0000313" key="2">
    <source>
        <dbReference type="EMBL" id="VYU69584.1"/>
    </source>
</evidence>
<organism evidence="2">
    <name type="scientific">Parabacteroides merdae</name>
    <dbReference type="NCBI Taxonomy" id="46503"/>
    <lineage>
        <taxon>Bacteria</taxon>
        <taxon>Pseudomonadati</taxon>
        <taxon>Bacteroidota</taxon>
        <taxon>Bacteroidia</taxon>
        <taxon>Bacteroidales</taxon>
        <taxon>Tannerellaceae</taxon>
        <taxon>Parabacteroides</taxon>
    </lineage>
</organism>
<sequence>MIHITKYLVSIKLHFVCFLIGFLLFMNIFYFYYFIPIAKRNRESPLKCLQDLVNVIKQDQITRALYLPNLHRAVKTDTIIA</sequence>
<keyword evidence="1" id="KW-0812">Transmembrane</keyword>
<keyword evidence="1" id="KW-0472">Membrane</keyword>
<evidence type="ECO:0000256" key="1">
    <source>
        <dbReference type="SAM" id="Phobius"/>
    </source>
</evidence>
<name>A0A6N3GY97_9BACT</name>
<evidence type="ECO:0008006" key="3">
    <source>
        <dbReference type="Google" id="ProtNLM"/>
    </source>
</evidence>
<protein>
    <recommendedName>
        <fullName evidence="3">Sensor histidine kinase</fullName>
    </recommendedName>
</protein>
<accession>A0A6N3GY97</accession>